<keyword evidence="3 5" id="KW-0808">Transferase</keyword>
<dbReference type="InterPro" id="IPR015422">
    <property type="entry name" value="PyrdxlP-dep_Trfase_small"/>
</dbReference>
<feature type="non-terminal residue" evidence="5">
    <location>
        <position position="75"/>
    </location>
</feature>
<dbReference type="Gene3D" id="3.90.1150.10">
    <property type="entry name" value="Aspartate Aminotransferase, domain 1"/>
    <property type="match status" value="1"/>
</dbReference>
<proteinExistence type="predicted"/>
<dbReference type="PANTHER" id="PTHR42832:SF3">
    <property type="entry name" value="L-GLUTAMINE--4-(METHYLSULFANYL)-2-OXOBUTANOATE AMINOTRANSFERASE"/>
    <property type="match status" value="1"/>
</dbReference>
<dbReference type="SUPFAM" id="SSF53383">
    <property type="entry name" value="PLP-dependent transferases"/>
    <property type="match status" value="1"/>
</dbReference>
<evidence type="ECO:0000256" key="2">
    <source>
        <dbReference type="ARBA" id="ARBA00022576"/>
    </source>
</evidence>
<evidence type="ECO:0000259" key="4">
    <source>
        <dbReference type="Pfam" id="PF00155"/>
    </source>
</evidence>
<dbReference type="GO" id="GO:0009016">
    <property type="term" value="F:succinyldiaminopimelate transaminase activity"/>
    <property type="evidence" value="ECO:0007669"/>
    <property type="project" value="UniProtKB-EC"/>
</dbReference>
<sequence>LRRALTGHGFRIEHSEAGLYLWATRDESCWDTVAHLADRGVLVAPGDFYGPAGERFVRVAVTATDERVRAAVDRL</sequence>
<dbReference type="PANTHER" id="PTHR42832">
    <property type="entry name" value="AMINO ACID AMINOTRANSFERASE"/>
    <property type="match status" value="1"/>
</dbReference>
<dbReference type="InterPro" id="IPR015424">
    <property type="entry name" value="PyrdxlP-dep_Trfase"/>
</dbReference>
<dbReference type="RefSeq" id="WP_343244150.1">
    <property type="nucleotide sequence ID" value="NZ_JAAGMU010001635.1"/>
</dbReference>
<accession>A0A6G3UB39</accession>
<keyword evidence="2 5" id="KW-0032">Aminotransferase</keyword>
<dbReference type="EC" id="2.6.1.17" evidence="5"/>
<protein>
    <submittedName>
        <fullName evidence="5">Succinyldiaminopimelate transaminase</fullName>
        <ecNumber evidence="5">2.6.1.17</ecNumber>
    </submittedName>
</protein>
<evidence type="ECO:0000256" key="1">
    <source>
        <dbReference type="ARBA" id="ARBA00001933"/>
    </source>
</evidence>
<feature type="domain" description="Aminotransferase class I/classII large" evidence="4">
    <location>
        <begin position="1"/>
        <end position="75"/>
    </location>
</feature>
<dbReference type="InterPro" id="IPR004839">
    <property type="entry name" value="Aminotransferase_I/II_large"/>
</dbReference>
<dbReference type="InterPro" id="IPR050881">
    <property type="entry name" value="LL-DAP_aminotransferase"/>
</dbReference>
<comment type="caution">
    <text evidence="5">The sequence shown here is derived from an EMBL/GenBank/DDBJ whole genome shotgun (WGS) entry which is preliminary data.</text>
</comment>
<comment type="cofactor">
    <cofactor evidence="1">
        <name>pyridoxal 5'-phosphate</name>
        <dbReference type="ChEBI" id="CHEBI:597326"/>
    </cofactor>
</comment>
<organism evidence="5">
    <name type="scientific">Streptomyces sp. SID7958</name>
    <dbReference type="NCBI Taxonomy" id="2706093"/>
    <lineage>
        <taxon>Bacteria</taxon>
        <taxon>Bacillati</taxon>
        <taxon>Actinomycetota</taxon>
        <taxon>Actinomycetes</taxon>
        <taxon>Kitasatosporales</taxon>
        <taxon>Streptomycetaceae</taxon>
        <taxon>Streptomyces</taxon>
    </lineage>
</organism>
<reference evidence="5" key="1">
    <citation type="submission" date="2020-01" db="EMBL/GenBank/DDBJ databases">
        <title>Insect and environment-associated Actinomycetes.</title>
        <authorList>
            <person name="Currrie C."/>
            <person name="Chevrette M."/>
            <person name="Carlson C."/>
            <person name="Stubbendieck R."/>
            <person name="Wendt-Pienkowski E."/>
        </authorList>
    </citation>
    <scope>NUCLEOTIDE SEQUENCE</scope>
    <source>
        <strain evidence="5">SID7958</strain>
    </source>
</reference>
<gene>
    <name evidence="5" type="ORF">G3I38_32060</name>
</gene>
<evidence type="ECO:0000313" key="5">
    <source>
        <dbReference type="EMBL" id="NEC83752.1"/>
    </source>
</evidence>
<dbReference type="AlphaFoldDB" id="A0A6G3UB39"/>
<dbReference type="GO" id="GO:0030170">
    <property type="term" value="F:pyridoxal phosphate binding"/>
    <property type="evidence" value="ECO:0007669"/>
    <property type="project" value="InterPro"/>
</dbReference>
<feature type="non-terminal residue" evidence="5">
    <location>
        <position position="1"/>
    </location>
</feature>
<evidence type="ECO:0000256" key="3">
    <source>
        <dbReference type="ARBA" id="ARBA00022679"/>
    </source>
</evidence>
<dbReference type="EMBL" id="JAAGMU010001635">
    <property type="protein sequence ID" value="NEC83752.1"/>
    <property type="molecule type" value="Genomic_DNA"/>
</dbReference>
<dbReference type="Pfam" id="PF00155">
    <property type="entry name" value="Aminotran_1_2"/>
    <property type="match status" value="1"/>
</dbReference>
<name>A0A6G3UB39_9ACTN</name>